<dbReference type="InterPro" id="IPR027417">
    <property type="entry name" value="P-loop_NTPase"/>
</dbReference>
<accession>A0A2H1CS63</accession>
<dbReference type="GO" id="GO:0015630">
    <property type="term" value="C:microtubule cytoskeleton"/>
    <property type="evidence" value="ECO:0007669"/>
    <property type="project" value="TreeGrafter"/>
</dbReference>
<evidence type="ECO:0000256" key="6">
    <source>
        <dbReference type="SAM" id="MobiDB-lite"/>
    </source>
</evidence>
<evidence type="ECO:0000313" key="7">
    <source>
        <dbReference type="EMBL" id="THD27774.1"/>
    </source>
</evidence>
<dbReference type="PANTHER" id="PTHR47972">
    <property type="entry name" value="KINESIN-LIKE PROTEIN KLP-3"/>
    <property type="match status" value="1"/>
</dbReference>
<keyword evidence="3 5" id="KW-0067">ATP-binding</keyword>
<dbReference type="InterPro" id="IPR036961">
    <property type="entry name" value="Kinesin_motor_dom_sf"/>
</dbReference>
<dbReference type="Pfam" id="PF00225">
    <property type="entry name" value="Kinesin"/>
    <property type="match status" value="1"/>
</dbReference>
<feature type="region of interest" description="Disordered" evidence="6">
    <location>
        <begin position="1"/>
        <end position="21"/>
    </location>
</feature>
<sequence>MWNKKGANDEPRTGDDSARMQPAVIPSYENQPLPNFCTIETKQPNISAENQIPRVISRSGKRPPTTFIDSRDWSLYLRICCQLHHIKVTYECTDLEAEQILQAGRRDYGSRVIRLVCAFNRLYAEYSRLSSRLSKNPNMTRKSVGRFDDVTPRQSPEKKRTEPGKSIQKSMKLGNGTSSAEVLHMSSTVNQATVSSGCGDTDVLNTDITLEPTSLQSIHLTDDSQKSKSDEQLHQKLSLTDPATSRPPLVQVDQAEEMTPYESSASARTLMNSTSTSLHFTNRETPTSSCDPSRSSLTSQQPLNRPSNSVCFRWCGRSLRRPESRAQWNRKREALRLCKRLQRSSPPDSGCRYSGSRSAVEQLSFYDQIIRAAELANVLVYQRGSHCYQVDHVVHWIPRNTPQNWKEQNEIEPANNLMGAKFSTVRLPIALELILPKMQCQIEKVMKHCENICDPLEVAAELRQLNYDTDACITYFHHVRNLREIINEFLPQTSTDSKGAFRDRHFITTPSNSALDNSGIPGLRSWTSFPHPEYMDVLLHLRNLLVSLRRLHTDVSKCLSRLRCGTIDLVTKLRTDLEEKVVTKLWAVMSTDKTASCDSPCNGKSIAGLVCPSTPGKIGSNTEEVSLAQLTKLVQENHSLKLTLRTEENRRRAVFNMMQEYLGNIRIYCRCRGISTISSCIEARPLVDTILLHNNPDGTNSEVYKFDRVFDANATQAEVYTELAPSVCSFLDGYNVCFLTYGGEASGKTYTLLGAESDLIEKQGIAQRALRTVLSEREARMQEWNYHLASAVVEIYNDTLIDLLSSEKGISIRVDSGPDRMLENLQTIEIEQESDIEQLLGLCRERRHTGCTALNNQSSRSHLIIFARLSARSRIHDTYVCSLLALCDLAGFEDIIKAETLMDPVLAKEAGYINRSLTALNRVFMSLRTQDPSNVSYRDTKLTFLLKPFFTQSGKCILIVTVRTDKNTIASTQSTLRFARDSRGVSLGRARRQFNLDKLIDDMRSS</sequence>
<organism evidence="7 8">
    <name type="scientific">Fasciola hepatica</name>
    <name type="common">Liver fluke</name>
    <dbReference type="NCBI Taxonomy" id="6192"/>
    <lineage>
        <taxon>Eukaryota</taxon>
        <taxon>Metazoa</taxon>
        <taxon>Spiralia</taxon>
        <taxon>Lophotrochozoa</taxon>
        <taxon>Platyhelminthes</taxon>
        <taxon>Trematoda</taxon>
        <taxon>Digenea</taxon>
        <taxon>Plagiorchiida</taxon>
        <taxon>Echinostomata</taxon>
        <taxon>Echinostomatoidea</taxon>
        <taxon>Fasciolidae</taxon>
        <taxon>Fasciola</taxon>
    </lineage>
</organism>
<keyword evidence="4" id="KW-0206">Cytoskeleton</keyword>
<keyword evidence="4" id="KW-0963">Cytoplasm</keyword>
<evidence type="ECO:0000256" key="4">
    <source>
        <dbReference type="ARBA" id="ARBA00023212"/>
    </source>
</evidence>
<feature type="compositionally biased region" description="Basic and acidic residues" evidence="6">
    <location>
        <begin position="1"/>
        <end position="18"/>
    </location>
</feature>
<gene>
    <name evidence="7" type="ORF">D915_001471</name>
</gene>
<dbReference type="GO" id="GO:0003777">
    <property type="term" value="F:microtubule motor activity"/>
    <property type="evidence" value="ECO:0007669"/>
    <property type="project" value="InterPro"/>
</dbReference>
<evidence type="ECO:0000256" key="5">
    <source>
        <dbReference type="PROSITE-ProRule" id="PRU00283"/>
    </source>
</evidence>
<dbReference type="Proteomes" id="UP000230066">
    <property type="component" value="Unassembled WGS sequence"/>
</dbReference>
<comment type="caution">
    <text evidence="7">The sequence shown here is derived from an EMBL/GenBank/DDBJ whole genome shotgun (WGS) entry which is preliminary data.</text>
</comment>
<protein>
    <submittedName>
        <fullName evidence="7">Kinesin protein</fullName>
    </submittedName>
</protein>
<dbReference type="PROSITE" id="PS50067">
    <property type="entry name" value="KINESIN_MOTOR_2"/>
    <property type="match status" value="1"/>
</dbReference>
<keyword evidence="5" id="KW-0505">Motor protein</keyword>
<evidence type="ECO:0000313" key="8">
    <source>
        <dbReference type="Proteomes" id="UP000230066"/>
    </source>
</evidence>
<feature type="region of interest" description="Disordered" evidence="6">
    <location>
        <begin position="135"/>
        <end position="178"/>
    </location>
</feature>
<comment type="subcellular location">
    <subcellularLocation>
        <location evidence="1">Cytoplasm</location>
        <location evidence="1">Cytoskeleton</location>
    </subcellularLocation>
</comment>
<evidence type="ECO:0000256" key="2">
    <source>
        <dbReference type="ARBA" id="ARBA00022741"/>
    </source>
</evidence>
<dbReference type="InterPro" id="IPR001752">
    <property type="entry name" value="Kinesin_motor_dom"/>
</dbReference>
<dbReference type="InterPro" id="IPR027640">
    <property type="entry name" value="Kinesin-like_fam"/>
</dbReference>
<feature type="compositionally biased region" description="Polar residues" evidence="6">
    <location>
        <begin position="261"/>
        <end position="305"/>
    </location>
</feature>
<feature type="compositionally biased region" description="Basic and acidic residues" evidence="6">
    <location>
        <begin position="145"/>
        <end position="163"/>
    </location>
</feature>
<dbReference type="Gene3D" id="3.40.850.10">
    <property type="entry name" value="Kinesin motor domain"/>
    <property type="match status" value="1"/>
</dbReference>
<feature type="compositionally biased region" description="Basic and acidic residues" evidence="6">
    <location>
        <begin position="220"/>
        <end position="234"/>
    </location>
</feature>
<proteinExistence type="inferred from homology"/>
<dbReference type="SUPFAM" id="SSF52540">
    <property type="entry name" value="P-loop containing nucleoside triphosphate hydrolases"/>
    <property type="match status" value="1"/>
</dbReference>
<evidence type="ECO:0000256" key="1">
    <source>
        <dbReference type="ARBA" id="ARBA00004245"/>
    </source>
</evidence>
<dbReference type="GO" id="GO:0007018">
    <property type="term" value="P:microtubule-based movement"/>
    <property type="evidence" value="ECO:0007669"/>
    <property type="project" value="InterPro"/>
</dbReference>
<dbReference type="SMART" id="SM00129">
    <property type="entry name" value="KISc"/>
    <property type="match status" value="1"/>
</dbReference>
<keyword evidence="8" id="KW-1185">Reference proteome</keyword>
<feature type="region of interest" description="Disordered" evidence="6">
    <location>
        <begin position="220"/>
        <end position="305"/>
    </location>
</feature>
<dbReference type="PRINTS" id="PR00380">
    <property type="entry name" value="KINESINHEAVY"/>
</dbReference>
<dbReference type="PANTHER" id="PTHR47972:SF65">
    <property type="entry name" value="KINESIN-LIKE PROTEIN"/>
    <property type="match status" value="1"/>
</dbReference>
<name>A0A2H1CS63_FASHE</name>
<keyword evidence="2 5" id="KW-0547">Nucleotide-binding</keyword>
<dbReference type="GO" id="GO:0005524">
    <property type="term" value="F:ATP binding"/>
    <property type="evidence" value="ECO:0007669"/>
    <property type="project" value="UniProtKB-UniRule"/>
</dbReference>
<reference evidence="7" key="1">
    <citation type="submission" date="2019-03" db="EMBL/GenBank/DDBJ databases">
        <title>Improved annotation for the trematode Fasciola hepatica.</title>
        <authorList>
            <person name="Choi Y.-J."/>
            <person name="Martin J."/>
            <person name="Mitreva M."/>
        </authorList>
    </citation>
    <scope>NUCLEOTIDE SEQUENCE [LARGE SCALE GENOMIC DNA]</scope>
</reference>
<dbReference type="AlphaFoldDB" id="A0A2H1CS63"/>
<evidence type="ECO:0000256" key="3">
    <source>
        <dbReference type="ARBA" id="ARBA00022840"/>
    </source>
</evidence>
<dbReference type="EMBL" id="JXXN02000327">
    <property type="protein sequence ID" value="THD27774.1"/>
    <property type="molecule type" value="Genomic_DNA"/>
</dbReference>
<feature type="binding site" evidence="5">
    <location>
        <begin position="742"/>
        <end position="749"/>
    </location>
    <ligand>
        <name>ATP</name>
        <dbReference type="ChEBI" id="CHEBI:30616"/>
    </ligand>
</feature>
<comment type="similarity">
    <text evidence="5">Belongs to the TRAFAC class myosin-kinesin ATPase superfamily. Kinesin family.</text>
</comment>
<dbReference type="GO" id="GO:0008017">
    <property type="term" value="F:microtubule binding"/>
    <property type="evidence" value="ECO:0007669"/>
    <property type="project" value="InterPro"/>
</dbReference>